<proteinExistence type="predicted"/>
<dbReference type="EnsemblMetazoa" id="Aqu2.1.09439_001">
    <property type="protein sequence ID" value="Aqu2.1.09439_001"/>
    <property type="gene ID" value="Aqu2.1.09439"/>
</dbReference>
<evidence type="ECO:0000313" key="1">
    <source>
        <dbReference type="EnsemblMetazoa" id="Aqu2.1.09439_001"/>
    </source>
</evidence>
<accession>A0A1X7T4K9</accession>
<dbReference type="InParanoid" id="A0A1X7T4K9"/>
<sequence>MVTKDQYAYGRNLLDALFTKMEQKKGILFETKKRSKKALGSQRVQILFECVRIKYSDFDHTKLVATLNQKCRDAKE</sequence>
<name>A0A1X7T4K9_AMPQE</name>
<reference evidence="1" key="1">
    <citation type="submission" date="2017-05" db="UniProtKB">
        <authorList>
            <consortium name="EnsemblMetazoa"/>
        </authorList>
    </citation>
    <scope>IDENTIFICATION</scope>
</reference>
<organism evidence="1">
    <name type="scientific">Amphimedon queenslandica</name>
    <name type="common">Sponge</name>
    <dbReference type="NCBI Taxonomy" id="400682"/>
    <lineage>
        <taxon>Eukaryota</taxon>
        <taxon>Metazoa</taxon>
        <taxon>Porifera</taxon>
        <taxon>Demospongiae</taxon>
        <taxon>Heteroscleromorpha</taxon>
        <taxon>Haplosclerida</taxon>
        <taxon>Niphatidae</taxon>
        <taxon>Amphimedon</taxon>
    </lineage>
</organism>
<dbReference type="AlphaFoldDB" id="A0A1X7T4K9"/>
<protein>
    <submittedName>
        <fullName evidence="1">Uncharacterized protein</fullName>
    </submittedName>
</protein>
<dbReference type="OrthoDB" id="5988760at2759"/>